<evidence type="ECO:0000256" key="8">
    <source>
        <dbReference type="RuleBase" id="RU004135"/>
    </source>
</evidence>
<evidence type="ECO:0000259" key="11">
    <source>
        <dbReference type="Pfam" id="PF08245"/>
    </source>
</evidence>
<dbReference type="Gene3D" id="3.40.1190.10">
    <property type="entry name" value="Mur-like, catalytic domain"/>
    <property type="match status" value="1"/>
</dbReference>
<comment type="function">
    <text evidence="7">Catalyzes the addition of an amino acid to the nucleotide precursor UDP-N-acetylmuramoyl-L-alanyl-D-glutamate (UMAG) in the biosynthesis of bacterial cell-wall peptidoglycan.</text>
</comment>
<dbReference type="InterPro" id="IPR004101">
    <property type="entry name" value="Mur_ligase_C"/>
</dbReference>
<feature type="binding site" evidence="7">
    <location>
        <position position="206"/>
    </location>
    <ligand>
        <name>UDP-N-acetyl-alpha-D-muramoyl-L-alanyl-D-glutamate</name>
        <dbReference type="ChEBI" id="CHEBI:83900"/>
    </ligand>
</feature>
<proteinExistence type="inferred from homology"/>
<evidence type="ECO:0000313" key="12">
    <source>
        <dbReference type="EMBL" id="MCT2042950.1"/>
    </source>
</evidence>
<dbReference type="PANTHER" id="PTHR23135:SF4">
    <property type="entry name" value="UDP-N-ACETYLMURAMOYL-L-ALANYL-D-GLUTAMATE--2,6-DIAMINOPIMELATE LIGASE MURE HOMOLOG, CHLOROPLASTIC"/>
    <property type="match status" value="1"/>
</dbReference>
<accession>A0ABT2HXA5</accession>
<comment type="similarity">
    <text evidence="1 7">Belongs to the MurCDEF family. MurE subfamily.</text>
</comment>
<dbReference type="InterPro" id="IPR035911">
    <property type="entry name" value="MurE/MurF_N"/>
</dbReference>
<evidence type="ECO:0000256" key="5">
    <source>
        <dbReference type="ARBA" id="ARBA00023306"/>
    </source>
</evidence>
<comment type="pathway">
    <text evidence="7 8">Cell wall biogenesis; peptidoglycan biosynthesis.</text>
</comment>
<dbReference type="PANTHER" id="PTHR23135">
    <property type="entry name" value="MUR LIGASE FAMILY MEMBER"/>
    <property type="match status" value="1"/>
</dbReference>
<comment type="caution">
    <text evidence="12">The sequence shown here is derived from an EMBL/GenBank/DDBJ whole genome shotgun (WGS) entry which is preliminary data.</text>
</comment>
<evidence type="ECO:0000259" key="10">
    <source>
        <dbReference type="Pfam" id="PF02875"/>
    </source>
</evidence>
<dbReference type="InterPro" id="IPR036565">
    <property type="entry name" value="Mur-like_cat_sf"/>
</dbReference>
<dbReference type="SUPFAM" id="SSF63418">
    <property type="entry name" value="MurE/MurF N-terminal domain"/>
    <property type="match status" value="1"/>
</dbReference>
<keyword evidence="2 7" id="KW-0132">Cell division</keyword>
<comment type="cofactor">
    <cofactor evidence="7">
        <name>Mg(2+)</name>
        <dbReference type="ChEBI" id="CHEBI:18420"/>
    </cofactor>
</comment>
<keyword evidence="5 7" id="KW-0131">Cell cycle</keyword>
<dbReference type="Gene3D" id="3.40.1390.10">
    <property type="entry name" value="MurE/MurF, N-terminal domain"/>
    <property type="match status" value="1"/>
</dbReference>
<keyword evidence="7" id="KW-0963">Cytoplasm</keyword>
<evidence type="ECO:0000256" key="3">
    <source>
        <dbReference type="ARBA" id="ARBA00022960"/>
    </source>
</evidence>
<dbReference type="Pfam" id="PF02875">
    <property type="entry name" value="Mur_ligase_C"/>
    <property type="match status" value="1"/>
</dbReference>
<dbReference type="Pfam" id="PF08245">
    <property type="entry name" value="Mur_ligase_M"/>
    <property type="match status" value="1"/>
</dbReference>
<dbReference type="InterPro" id="IPR013221">
    <property type="entry name" value="Mur_ligase_cen"/>
</dbReference>
<dbReference type="EC" id="6.3.2.-" evidence="7"/>
<dbReference type="HAMAP" id="MF_00208">
    <property type="entry name" value="MurE"/>
    <property type="match status" value="1"/>
</dbReference>
<feature type="binding site" evidence="7">
    <location>
        <begin position="171"/>
        <end position="172"/>
    </location>
    <ligand>
        <name>UDP-N-acetyl-alpha-D-muramoyl-L-alanyl-D-glutamate</name>
        <dbReference type="ChEBI" id="CHEBI:83900"/>
    </ligand>
</feature>
<feature type="binding site" evidence="7">
    <location>
        <position position="198"/>
    </location>
    <ligand>
        <name>UDP-N-acetyl-alpha-D-muramoyl-L-alanyl-D-glutamate</name>
        <dbReference type="ChEBI" id="CHEBI:83900"/>
    </ligand>
</feature>
<reference evidence="12 13" key="1">
    <citation type="submission" date="2022-04" db="EMBL/GenBank/DDBJ databases">
        <title>Human microbiome associated bacterial genomes.</title>
        <authorList>
            <person name="Sandstrom S."/>
            <person name="Salamzade R."/>
            <person name="Kalan L.R."/>
        </authorList>
    </citation>
    <scope>NUCLEOTIDE SEQUENCE [LARGE SCALE GENOMIC DNA]</scope>
    <source>
        <strain evidence="13">p3-SID1799</strain>
    </source>
</reference>
<evidence type="ECO:0000256" key="2">
    <source>
        <dbReference type="ARBA" id="ARBA00022618"/>
    </source>
</evidence>
<dbReference type="NCBIfam" id="TIGR01085">
    <property type="entry name" value="murE"/>
    <property type="match status" value="1"/>
</dbReference>
<feature type="domain" description="Mur ligase central" evidence="11">
    <location>
        <begin position="127"/>
        <end position="328"/>
    </location>
</feature>
<dbReference type="Proteomes" id="UP001525379">
    <property type="component" value="Unassembled WGS sequence"/>
</dbReference>
<feature type="binding site" evidence="7">
    <location>
        <position position="44"/>
    </location>
    <ligand>
        <name>UDP-N-acetyl-alpha-D-muramoyl-L-alanyl-D-glutamate</name>
        <dbReference type="ChEBI" id="CHEBI:83900"/>
    </ligand>
</feature>
<sequence length="515" mass="55663">MPAASIRPLHPVPRSLSELAAAFGLDDDELDLERVEVTGVSVSSRDVDAGDLYVGIPGARVHGATFASDAVEQGAVAILTDSAGAELVREEGVDVPVLIVEDPRLALGEVSGWVYRTDPDEPKLYGVTGTNGKTSVAYILDAILGQLSVVTGLTTTVERRIGEERIEAALTTPEASELHALIARMREVGVHAASIEVSAQAVTRHRIDGILFDVVGFLNLSHDHLDDYADFEEYFQAKLELFTPERARRGVVSLDSEWGKRVVEESRIPLTTISSRPEIDADWKVELGKREGMNTCFTLIAPDGRSITTEVPLPGWFSAANAGLAIAMLVESGYDLGEIAHVLERDGLIKAYVPGRTELISGERGPRFVLDYGHTPDAFEQTLGALREFTEGKLIMIFGADGDRDKMKRPAMGRIAAELADVVIITDYNPRMEDPASIRATLLEAARAAAPHKDIREIADARLGIREAVNMAREGDTILIAGPGHETASEVGGKKIGYSAREEARQALREAGWDA</sequence>
<dbReference type="InterPro" id="IPR005761">
    <property type="entry name" value="UDP-N-AcMur-Glu-dNH2Pim_ligase"/>
</dbReference>
<dbReference type="Gene3D" id="3.90.190.20">
    <property type="entry name" value="Mur ligase, C-terminal domain"/>
    <property type="match status" value="1"/>
</dbReference>
<dbReference type="EMBL" id="JALXSQ010000021">
    <property type="protein sequence ID" value="MCT2042950.1"/>
    <property type="molecule type" value="Genomic_DNA"/>
</dbReference>
<keyword evidence="7" id="KW-0067">ATP-binding</keyword>
<dbReference type="GO" id="GO:0016874">
    <property type="term" value="F:ligase activity"/>
    <property type="evidence" value="ECO:0007669"/>
    <property type="project" value="UniProtKB-KW"/>
</dbReference>
<keyword evidence="13" id="KW-1185">Reference proteome</keyword>
<organism evidence="12 13">
    <name type="scientific">Pseudoclavibacter albus</name>
    <dbReference type="NCBI Taxonomy" id="272241"/>
    <lineage>
        <taxon>Bacteria</taxon>
        <taxon>Bacillati</taxon>
        <taxon>Actinomycetota</taxon>
        <taxon>Actinomycetes</taxon>
        <taxon>Micrococcales</taxon>
        <taxon>Microbacteriaceae</taxon>
        <taxon>Pseudoclavibacter</taxon>
    </lineage>
</organism>
<keyword evidence="4 7" id="KW-0573">Peptidoglycan synthesis</keyword>
<protein>
    <recommendedName>
        <fullName evidence="7">UDP-N-acetylmuramyl-tripeptide synthetase</fullName>
        <ecNumber evidence="7">6.3.2.-</ecNumber>
    </recommendedName>
    <alternativeName>
        <fullName evidence="7">UDP-MurNAc-tripeptide synthetase</fullName>
    </alternativeName>
</protein>
<feature type="domain" description="Mur ligase C-terminal" evidence="10">
    <location>
        <begin position="355"/>
        <end position="483"/>
    </location>
</feature>
<dbReference type="SUPFAM" id="SSF53244">
    <property type="entry name" value="MurD-like peptide ligases, peptide-binding domain"/>
    <property type="match status" value="1"/>
</dbReference>
<evidence type="ECO:0000256" key="4">
    <source>
        <dbReference type="ARBA" id="ARBA00022984"/>
    </source>
</evidence>
<dbReference type="Pfam" id="PF01225">
    <property type="entry name" value="Mur_ligase"/>
    <property type="match status" value="1"/>
</dbReference>
<keyword evidence="3 7" id="KW-0133">Cell shape</keyword>
<keyword evidence="6 7" id="KW-0961">Cell wall biogenesis/degradation</keyword>
<evidence type="ECO:0000313" key="13">
    <source>
        <dbReference type="Proteomes" id="UP001525379"/>
    </source>
</evidence>
<dbReference type="InterPro" id="IPR036615">
    <property type="entry name" value="Mur_ligase_C_dom_sf"/>
</dbReference>
<evidence type="ECO:0000256" key="1">
    <source>
        <dbReference type="ARBA" id="ARBA00005898"/>
    </source>
</evidence>
<feature type="domain" description="Mur ligase N-terminal catalytic" evidence="9">
    <location>
        <begin position="36"/>
        <end position="110"/>
    </location>
</feature>
<name>A0ABT2HXA5_9MICO</name>
<dbReference type="SUPFAM" id="SSF53623">
    <property type="entry name" value="MurD-like peptide ligases, catalytic domain"/>
    <property type="match status" value="1"/>
</dbReference>
<evidence type="ECO:0000256" key="7">
    <source>
        <dbReference type="HAMAP-Rule" id="MF_00208"/>
    </source>
</evidence>
<keyword evidence="7" id="KW-0547">Nucleotide-binding</keyword>
<evidence type="ECO:0000259" key="9">
    <source>
        <dbReference type="Pfam" id="PF01225"/>
    </source>
</evidence>
<gene>
    <name evidence="7" type="primary">murE</name>
    <name evidence="12" type="ORF">M3D15_06355</name>
</gene>
<feature type="binding site" evidence="7">
    <location>
        <begin position="129"/>
        <end position="135"/>
    </location>
    <ligand>
        <name>ATP</name>
        <dbReference type="ChEBI" id="CHEBI:30616"/>
    </ligand>
</feature>
<dbReference type="RefSeq" id="WP_260104259.1">
    <property type="nucleotide sequence ID" value="NZ_JALXSQ010000021.1"/>
</dbReference>
<comment type="PTM">
    <text evidence="7">Carboxylation is probably crucial for Mg(2+) binding and, consequently, for the gamma-phosphate positioning of ATP.</text>
</comment>
<comment type="caution">
    <text evidence="7">Lacks conserved residue(s) required for the propagation of feature annotation.</text>
</comment>
<keyword evidence="7 12" id="KW-0436">Ligase</keyword>
<evidence type="ECO:0000256" key="6">
    <source>
        <dbReference type="ARBA" id="ARBA00023316"/>
    </source>
</evidence>
<keyword evidence="7" id="KW-0460">Magnesium</keyword>
<dbReference type="InterPro" id="IPR000713">
    <property type="entry name" value="Mur_ligase_N"/>
</dbReference>
<feature type="modified residue" description="N6-carboxylysine" evidence="7">
    <location>
        <position position="238"/>
    </location>
</feature>
<comment type="subcellular location">
    <subcellularLocation>
        <location evidence="7 8">Cytoplasm</location>
    </subcellularLocation>
</comment>